<dbReference type="SUPFAM" id="SSF46785">
    <property type="entry name" value="Winged helix' DNA-binding domain"/>
    <property type="match status" value="1"/>
</dbReference>
<evidence type="ECO:0000259" key="5">
    <source>
        <dbReference type="PROSITE" id="PS50931"/>
    </source>
</evidence>
<dbReference type="PANTHER" id="PTHR30126:SF91">
    <property type="entry name" value="LYSR FAMILY TRANSCRIPTIONAL REGULATOR"/>
    <property type="match status" value="1"/>
</dbReference>
<evidence type="ECO:0000313" key="6">
    <source>
        <dbReference type="EMBL" id="WOC32858.1"/>
    </source>
</evidence>
<feature type="domain" description="HTH lysR-type" evidence="5">
    <location>
        <begin position="1"/>
        <end position="58"/>
    </location>
</feature>
<protein>
    <submittedName>
        <fullName evidence="6">LysR family transcriptional regulator</fullName>
    </submittedName>
</protein>
<keyword evidence="7" id="KW-1185">Reference proteome</keyword>
<evidence type="ECO:0000256" key="4">
    <source>
        <dbReference type="ARBA" id="ARBA00023163"/>
    </source>
</evidence>
<evidence type="ECO:0000256" key="1">
    <source>
        <dbReference type="ARBA" id="ARBA00009437"/>
    </source>
</evidence>
<dbReference type="Gene3D" id="1.10.10.10">
    <property type="entry name" value="Winged helix-like DNA-binding domain superfamily/Winged helix DNA-binding domain"/>
    <property type="match status" value="1"/>
</dbReference>
<keyword evidence="3" id="KW-0238">DNA-binding</keyword>
<keyword evidence="4" id="KW-0804">Transcription</keyword>
<dbReference type="GO" id="GO:0000976">
    <property type="term" value="F:transcription cis-regulatory region binding"/>
    <property type="evidence" value="ECO:0007669"/>
    <property type="project" value="TreeGrafter"/>
</dbReference>
<dbReference type="GO" id="GO:0003700">
    <property type="term" value="F:DNA-binding transcription factor activity"/>
    <property type="evidence" value="ECO:0007669"/>
    <property type="project" value="InterPro"/>
</dbReference>
<dbReference type="KEGG" id="carl:PXC00_02995"/>
<gene>
    <name evidence="6" type="ORF">PXC00_02995</name>
</gene>
<keyword evidence="2" id="KW-0805">Transcription regulation</keyword>
<comment type="similarity">
    <text evidence="1">Belongs to the LysR transcriptional regulatory family.</text>
</comment>
<dbReference type="InterPro" id="IPR036390">
    <property type="entry name" value="WH_DNA-bd_sf"/>
</dbReference>
<name>A0AA97DC41_9FIRM</name>
<sequence>MLDYRMETFFTVCQTMNFTHAAQRLHLTQPAVSHQIQQLEELYQVKLFENHGKKLTLTPAGRALQSAAVTMRHDSLLLAQQLRQIDGGARQMIFGATLTAGPYAILPPLLRYLQANPQLNLRLVIADTTDLLTQIEQGKIDFAVVEGFFPKKEYEAIPYARETFVAVCAQDYVFHRSVETVEDLLEERLLVREKGSGTRSILETYLHSRNLMLEDFPHWAEVNSILMLKQMACAGCGVTFLYETAVQEELQNGLLRRVPLRDFSLAHDFSFVWRRGSVFSAHYRQIFEDFCALR</sequence>
<dbReference type="PANTHER" id="PTHR30126">
    <property type="entry name" value="HTH-TYPE TRANSCRIPTIONAL REGULATOR"/>
    <property type="match status" value="1"/>
</dbReference>
<evidence type="ECO:0000313" key="7">
    <source>
        <dbReference type="Proteomes" id="UP001300604"/>
    </source>
</evidence>
<proteinExistence type="inferred from homology"/>
<evidence type="ECO:0000256" key="3">
    <source>
        <dbReference type="ARBA" id="ARBA00023125"/>
    </source>
</evidence>
<dbReference type="AlphaFoldDB" id="A0AA97DC41"/>
<organism evidence="6 7">
    <name type="scientific">Caproicibacterium argilliputei</name>
    <dbReference type="NCBI Taxonomy" id="3030016"/>
    <lineage>
        <taxon>Bacteria</taxon>
        <taxon>Bacillati</taxon>
        <taxon>Bacillota</taxon>
        <taxon>Clostridia</taxon>
        <taxon>Eubacteriales</taxon>
        <taxon>Oscillospiraceae</taxon>
        <taxon>Caproicibacterium</taxon>
    </lineage>
</organism>
<dbReference type="RefSeq" id="WP_275846007.1">
    <property type="nucleotide sequence ID" value="NZ_CP135996.1"/>
</dbReference>
<dbReference type="EMBL" id="CP135996">
    <property type="protein sequence ID" value="WOC32858.1"/>
    <property type="molecule type" value="Genomic_DNA"/>
</dbReference>
<dbReference type="PROSITE" id="PS50931">
    <property type="entry name" value="HTH_LYSR"/>
    <property type="match status" value="1"/>
</dbReference>
<dbReference type="InterPro" id="IPR000847">
    <property type="entry name" value="LysR_HTH_N"/>
</dbReference>
<dbReference type="Pfam" id="PF03466">
    <property type="entry name" value="LysR_substrate"/>
    <property type="match status" value="1"/>
</dbReference>
<dbReference type="Pfam" id="PF00126">
    <property type="entry name" value="HTH_1"/>
    <property type="match status" value="1"/>
</dbReference>
<accession>A0AA97DC41</accession>
<reference evidence="6 7" key="1">
    <citation type="submission" date="2024-06" db="EMBL/GenBank/DDBJ databases">
        <title>Caproicibacterium argilliputei sp. nov, a novel caproic acid producing anaerobic bacterium isolated from pit mud.</title>
        <authorList>
            <person name="Xia S."/>
        </authorList>
    </citation>
    <scope>NUCLEOTIDE SEQUENCE [LARGE SCALE GENOMIC DNA]</scope>
    <source>
        <strain evidence="6 7">ZCY20-5</strain>
    </source>
</reference>
<evidence type="ECO:0000256" key="2">
    <source>
        <dbReference type="ARBA" id="ARBA00023015"/>
    </source>
</evidence>
<dbReference type="InterPro" id="IPR005119">
    <property type="entry name" value="LysR_subst-bd"/>
</dbReference>
<dbReference type="SUPFAM" id="SSF53850">
    <property type="entry name" value="Periplasmic binding protein-like II"/>
    <property type="match status" value="1"/>
</dbReference>
<dbReference type="Proteomes" id="UP001300604">
    <property type="component" value="Chromosome"/>
</dbReference>
<dbReference type="PRINTS" id="PR00039">
    <property type="entry name" value="HTHLYSR"/>
</dbReference>
<dbReference type="Gene3D" id="3.40.190.10">
    <property type="entry name" value="Periplasmic binding protein-like II"/>
    <property type="match status" value="2"/>
</dbReference>
<reference evidence="7" key="3">
    <citation type="submission" date="2024-06" db="EMBL/GenBank/DDBJ databases">
        <authorList>
            <person name="Zeng C."/>
        </authorList>
    </citation>
    <scope>NUCLEOTIDE SEQUENCE [LARGE SCALE GENOMIC DNA]</scope>
    <source>
        <strain evidence="7">ZCY20-5</strain>
    </source>
</reference>
<reference evidence="7" key="2">
    <citation type="submission" date="2024-06" db="EMBL/GenBank/DDBJ databases">
        <title>Caproicibacterium argilliputei sp. nov, a novel caproic acid producing anaerobic bacterium isolated from pit mud.</title>
        <authorList>
            <person name="Zeng C."/>
        </authorList>
    </citation>
    <scope>NUCLEOTIDE SEQUENCE [LARGE SCALE GENOMIC DNA]</scope>
    <source>
        <strain evidence="7">ZCY20-5</strain>
    </source>
</reference>
<dbReference type="InterPro" id="IPR036388">
    <property type="entry name" value="WH-like_DNA-bd_sf"/>
</dbReference>